<proteinExistence type="predicted"/>
<keyword evidence="1" id="KW-0812">Transmembrane</keyword>
<evidence type="ECO:0000259" key="2">
    <source>
        <dbReference type="Pfam" id="PF07835"/>
    </source>
</evidence>
<evidence type="ECO:0000313" key="4">
    <source>
        <dbReference type="Proteomes" id="UP000183685"/>
    </source>
</evidence>
<feature type="domain" description="Cytochrome c oxidase subunit IV bacterial aa3 type" evidence="2">
    <location>
        <begin position="1"/>
        <end position="34"/>
    </location>
</feature>
<dbReference type="InterPro" id="IPR036596">
    <property type="entry name" value="Cyt-C_aa3_sf"/>
</dbReference>
<dbReference type="InterPro" id="IPR012422">
    <property type="entry name" value="Cyt_c_oxidase_su4_bac-aa3"/>
</dbReference>
<evidence type="ECO:0000313" key="3">
    <source>
        <dbReference type="EMBL" id="SDD57335.1"/>
    </source>
</evidence>
<dbReference type="EMBL" id="FNAK01000002">
    <property type="protein sequence ID" value="SDD57335.1"/>
    <property type="molecule type" value="Genomic_DNA"/>
</dbReference>
<dbReference type="RefSeq" id="WP_074519303.1">
    <property type="nucleotide sequence ID" value="NZ_FNAK01000002.1"/>
</dbReference>
<feature type="transmembrane region" description="Helical" evidence="1">
    <location>
        <begin position="12"/>
        <end position="35"/>
    </location>
</feature>
<keyword evidence="4" id="KW-1185">Reference proteome</keyword>
<keyword evidence="1" id="KW-0472">Membrane</keyword>
<protein>
    <submittedName>
        <fullName evidence="3">Aa3 type cytochrome c oxidase subunit IV</fullName>
    </submittedName>
</protein>
<dbReference type="Gene3D" id="1.20.5.160">
    <property type="entry name" value="Bacterial aa3 type cytochrome c oxidase subunit IV"/>
    <property type="match status" value="1"/>
</dbReference>
<keyword evidence="1" id="KW-1133">Transmembrane helix</keyword>
<accession>A0A1G6VWZ7</accession>
<evidence type="ECO:0000256" key="1">
    <source>
        <dbReference type="SAM" id="Phobius"/>
    </source>
</evidence>
<dbReference type="Pfam" id="PF07835">
    <property type="entry name" value="COX4_pro_2"/>
    <property type="match status" value="1"/>
</dbReference>
<dbReference type="Proteomes" id="UP000183685">
    <property type="component" value="Unassembled WGS sequence"/>
</dbReference>
<dbReference type="AlphaFoldDB" id="A0A1G6VWZ7"/>
<sequence length="36" mass="3916">MDIKEQERTFEGFMKATVRGTAAVVLVMALLAAFVA</sequence>
<reference evidence="3 4" key="1">
    <citation type="submission" date="2016-10" db="EMBL/GenBank/DDBJ databases">
        <authorList>
            <person name="de Groot N.N."/>
        </authorList>
    </citation>
    <scope>NUCLEOTIDE SEQUENCE [LARGE SCALE GENOMIC DNA]</scope>
    <source>
        <strain evidence="3 4">CGMCC 1.9109</strain>
    </source>
</reference>
<dbReference type="SUPFAM" id="SSF81469">
    <property type="entry name" value="Bacterial aa3 type cytochrome c oxidase subunit IV"/>
    <property type="match status" value="1"/>
</dbReference>
<gene>
    <name evidence="3" type="ORF">SAMN04488071_0863</name>
</gene>
<name>A0A1G6VWZ7_9PROT</name>
<organism evidence="3 4">
    <name type="scientific">Kordiimonas lacus</name>
    <dbReference type="NCBI Taxonomy" id="637679"/>
    <lineage>
        <taxon>Bacteria</taxon>
        <taxon>Pseudomonadati</taxon>
        <taxon>Pseudomonadota</taxon>
        <taxon>Alphaproteobacteria</taxon>
        <taxon>Kordiimonadales</taxon>
        <taxon>Kordiimonadaceae</taxon>
        <taxon>Kordiimonas</taxon>
    </lineage>
</organism>
<dbReference type="STRING" id="637679.GCA_001550055_02578"/>